<accession>A0ACD3R932</accession>
<evidence type="ECO:0000313" key="2">
    <source>
        <dbReference type="Proteomes" id="UP000793456"/>
    </source>
</evidence>
<name>A0ACD3R932_LARCR</name>
<gene>
    <name evidence="1" type="ORF">E3U43_013115</name>
</gene>
<sequence>MSRRKQAKPQHINSDEPGSLGNGSLQDEQGEETGNEMKRFRMDETRVCNKCCAEFFDEAEFLEHEKNCTKSQQGGHHERRRRE</sequence>
<proteinExistence type="predicted"/>
<protein>
    <submittedName>
        <fullName evidence="1">Uncharacterized protein</fullName>
    </submittedName>
</protein>
<evidence type="ECO:0000313" key="1">
    <source>
        <dbReference type="EMBL" id="TMS15822.1"/>
    </source>
</evidence>
<reference evidence="1" key="1">
    <citation type="submission" date="2018-11" db="EMBL/GenBank/DDBJ databases">
        <title>The sequence and de novo assembly of Larimichthys crocea genome using PacBio and Hi-C technologies.</title>
        <authorList>
            <person name="Xu P."/>
            <person name="Chen B."/>
            <person name="Zhou Z."/>
            <person name="Ke Q."/>
            <person name="Wu Y."/>
            <person name="Bai H."/>
            <person name="Pu F."/>
        </authorList>
    </citation>
    <scope>NUCLEOTIDE SEQUENCE</scope>
    <source>
        <tissue evidence="1">Muscle</tissue>
    </source>
</reference>
<keyword evidence="2" id="KW-1185">Reference proteome</keyword>
<dbReference type="Proteomes" id="UP000793456">
    <property type="component" value="Chromosome VIII"/>
</dbReference>
<dbReference type="EMBL" id="CM011681">
    <property type="protein sequence ID" value="TMS15822.1"/>
    <property type="molecule type" value="Genomic_DNA"/>
</dbReference>
<organism evidence="1 2">
    <name type="scientific">Larimichthys crocea</name>
    <name type="common">Large yellow croaker</name>
    <name type="synonym">Pseudosciaena crocea</name>
    <dbReference type="NCBI Taxonomy" id="215358"/>
    <lineage>
        <taxon>Eukaryota</taxon>
        <taxon>Metazoa</taxon>
        <taxon>Chordata</taxon>
        <taxon>Craniata</taxon>
        <taxon>Vertebrata</taxon>
        <taxon>Euteleostomi</taxon>
        <taxon>Actinopterygii</taxon>
        <taxon>Neopterygii</taxon>
        <taxon>Teleostei</taxon>
        <taxon>Neoteleostei</taxon>
        <taxon>Acanthomorphata</taxon>
        <taxon>Eupercaria</taxon>
        <taxon>Sciaenidae</taxon>
        <taxon>Larimichthys</taxon>
    </lineage>
</organism>
<comment type="caution">
    <text evidence="1">The sequence shown here is derived from an EMBL/GenBank/DDBJ whole genome shotgun (WGS) entry which is preliminary data.</text>
</comment>